<dbReference type="HAMAP" id="MF_00532_A">
    <property type="entry name" value="Ribosomal_uS9_A"/>
    <property type="match status" value="1"/>
</dbReference>
<dbReference type="AlphaFoldDB" id="A0A1J5SUH4"/>
<keyword evidence="3 4" id="KW-0687">Ribonucleoprotein</keyword>
<dbReference type="InterPro" id="IPR000754">
    <property type="entry name" value="Ribosomal_uS9"/>
</dbReference>
<organism evidence="7 8">
    <name type="scientific">Marine Group III euryarchaeote CG-Epi6</name>
    <dbReference type="NCBI Taxonomy" id="1889000"/>
    <lineage>
        <taxon>Archaea</taxon>
        <taxon>Methanobacteriati</taxon>
        <taxon>Thermoplasmatota</taxon>
        <taxon>Thermoplasmata</taxon>
        <taxon>Candidatus Thermoprofundales</taxon>
    </lineage>
</organism>
<dbReference type="GO" id="GO:0003723">
    <property type="term" value="F:RNA binding"/>
    <property type="evidence" value="ECO:0007669"/>
    <property type="project" value="TreeGrafter"/>
</dbReference>
<gene>
    <name evidence="4" type="primary">rps9</name>
    <name evidence="7" type="ORF">BEU03_02665</name>
</gene>
<dbReference type="GO" id="GO:0006412">
    <property type="term" value="P:translation"/>
    <property type="evidence" value="ECO:0007669"/>
    <property type="project" value="UniProtKB-UniRule"/>
</dbReference>
<evidence type="ECO:0000256" key="2">
    <source>
        <dbReference type="ARBA" id="ARBA00022980"/>
    </source>
</evidence>
<dbReference type="GO" id="GO:0000462">
    <property type="term" value="P:maturation of SSU-rRNA from tricistronic rRNA transcript (SSU-rRNA, 5.8S rRNA, LSU-rRNA)"/>
    <property type="evidence" value="ECO:0007669"/>
    <property type="project" value="TreeGrafter"/>
</dbReference>
<dbReference type="InterPro" id="IPR014721">
    <property type="entry name" value="Ribsml_uS5_D2-typ_fold_subgr"/>
</dbReference>
<proteinExistence type="inferred from homology"/>
<reference evidence="7 8" key="1">
    <citation type="submission" date="2016-08" db="EMBL/GenBank/DDBJ databases">
        <title>New Insights into Marine Group III Euryarchaeota, from dark to light.</title>
        <authorList>
            <person name="Haro-Moreno J.M."/>
            <person name="Rodriguez-Valera F."/>
            <person name="Lopez-Garcia P."/>
            <person name="Moreira D."/>
            <person name="Martin-Cuadrado A.B."/>
        </authorList>
    </citation>
    <scope>NUCLEOTIDE SEQUENCE [LARGE SCALE GENOMIC DNA]</scope>
    <source>
        <strain evidence="7">CG-Epi6</strain>
    </source>
</reference>
<feature type="region of interest" description="Disordered" evidence="6">
    <location>
        <begin position="108"/>
        <end position="133"/>
    </location>
</feature>
<comment type="similarity">
    <text evidence="1 4 5">Belongs to the universal ribosomal protein uS9 family.</text>
</comment>
<evidence type="ECO:0000313" key="7">
    <source>
        <dbReference type="EMBL" id="OIR11627.1"/>
    </source>
</evidence>
<evidence type="ECO:0000256" key="6">
    <source>
        <dbReference type="SAM" id="MobiDB-lite"/>
    </source>
</evidence>
<dbReference type="GO" id="GO:0003735">
    <property type="term" value="F:structural constituent of ribosome"/>
    <property type="evidence" value="ECO:0007669"/>
    <property type="project" value="UniProtKB-UniRule"/>
</dbReference>
<protein>
    <recommendedName>
        <fullName evidence="4">Small ribosomal subunit protein uS9</fullName>
    </recommendedName>
</protein>
<dbReference type="PANTHER" id="PTHR21569">
    <property type="entry name" value="RIBOSOMAL PROTEIN S9"/>
    <property type="match status" value="1"/>
</dbReference>
<evidence type="ECO:0000256" key="4">
    <source>
        <dbReference type="HAMAP-Rule" id="MF_00532"/>
    </source>
</evidence>
<keyword evidence="2 4" id="KW-0689">Ribosomal protein</keyword>
<comment type="caution">
    <text evidence="7">The sequence shown here is derived from an EMBL/GenBank/DDBJ whole genome shotgun (WGS) entry which is preliminary data.</text>
</comment>
<dbReference type="Proteomes" id="UP000183403">
    <property type="component" value="Unassembled WGS sequence"/>
</dbReference>
<evidence type="ECO:0000256" key="1">
    <source>
        <dbReference type="ARBA" id="ARBA00005251"/>
    </source>
</evidence>
<dbReference type="Pfam" id="PF00380">
    <property type="entry name" value="Ribosomal_S9"/>
    <property type="match status" value="1"/>
</dbReference>
<dbReference type="InterPro" id="IPR020568">
    <property type="entry name" value="Ribosomal_Su5_D2-typ_SF"/>
</dbReference>
<dbReference type="EMBL" id="MIYV01000018">
    <property type="protein sequence ID" value="OIR11627.1"/>
    <property type="molecule type" value="Genomic_DNA"/>
</dbReference>
<accession>A0A1J5SUH4</accession>
<feature type="compositionally biased region" description="Basic residues" evidence="6">
    <location>
        <begin position="114"/>
        <end position="133"/>
    </location>
</feature>
<dbReference type="Gene3D" id="3.30.230.10">
    <property type="match status" value="1"/>
</dbReference>
<name>A0A1J5SUH4_9ARCH</name>
<dbReference type="PROSITE" id="PS00360">
    <property type="entry name" value="RIBOSOMAL_S9"/>
    <property type="match status" value="1"/>
</dbReference>
<dbReference type="InterPro" id="IPR019958">
    <property type="entry name" value="Ribosomal_uS9_archaeal"/>
</dbReference>
<evidence type="ECO:0000256" key="3">
    <source>
        <dbReference type="ARBA" id="ARBA00023274"/>
    </source>
</evidence>
<dbReference type="SUPFAM" id="SSF54211">
    <property type="entry name" value="Ribosomal protein S5 domain 2-like"/>
    <property type="match status" value="1"/>
</dbReference>
<dbReference type="NCBIfam" id="TIGR03627">
    <property type="entry name" value="uS9_arch"/>
    <property type="match status" value="1"/>
</dbReference>
<dbReference type="InterPro" id="IPR020574">
    <property type="entry name" value="Ribosomal_uS9_CS"/>
</dbReference>
<evidence type="ECO:0000256" key="5">
    <source>
        <dbReference type="RuleBase" id="RU003815"/>
    </source>
</evidence>
<sequence>MAKVIHTSGKRKTAVARATFKSGKGRVRINNKPVEFYQPELARLKIQEPLELAGKQKNRVDINVNVEGGGVMGQAEATRTAIARGIVEWFGDEDLQKLFQSYDRALLVNDTRRKEPKHPLGRGARKKRQKSYR</sequence>
<dbReference type="GO" id="GO:0022627">
    <property type="term" value="C:cytosolic small ribosomal subunit"/>
    <property type="evidence" value="ECO:0007669"/>
    <property type="project" value="UniProtKB-UniRule"/>
</dbReference>
<dbReference type="PANTHER" id="PTHR21569:SF16">
    <property type="entry name" value="RIBOSOMAL PROTEIN S16"/>
    <property type="match status" value="1"/>
</dbReference>
<evidence type="ECO:0000313" key="8">
    <source>
        <dbReference type="Proteomes" id="UP000183403"/>
    </source>
</evidence>
<dbReference type="NCBIfam" id="NF001749">
    <property type="entry name" value="PRK00474.1"/>
    <property type="match status" value="1"/>
</dbReference>